<dbReference type="InterPro" id="IPR025558">
    <property type="entry name" value="DUF4283"/>
</dbReference>
<keyword evidence="3" id="KW-1185">Reference proteome</keyword>
<gene>
    <name evidence="2" type="ORF">Salat_0891400</name>
</gene>
<comment type="caution">
    <text evidence="2">The sequence shown here is derived from an EMBL/GenBank/DDBJ whole genome shotgun (WGS) entry which is preliminary data.</text>
</comment>
<sequence length="184" mass="20938">MVDDLRKLTEVLSLSEMEQTSVMVPLGAWQGDPDSVGYFFVGRLLGRRSFNFEELKNTLMHSFKAIKGLDIRLIENGRLLFKFVHSIDRKRVIDGGPWAFEKNLLVLKVVENDDDPTSTDLDWMDFSVHVHGLPIGRMSRNMVEFIGNQIGQFRDVEKTVGVNYGVPRFGLESVLMLQNLYAAS</sequence>
<accession>A0AAE1YKM8</accession>
<feature type="domain" description="DUF4283" evidence="1">
    <location>
        <begin position="37"/>
        <end position="113"/>
    </location>
</feature>
<dbReference type="PANTHER" id="PTHR31286:SF153">
    <property type="entry name" value="DUF4283 DOMAIN PROTEIN"/>
    <property type="match status" value="1"/>
</dbReference>
<dbReference type="EMBL" id="JACGWO010000003">
    <property type="protein sequence ID" value="KAK4431293.1"/>
    <property type="molecule type" value="Genomic_DNA"/>
</dbReference>
<evidence type="ECO:0000313" key="2">
    <source>
        <dbReference type="EMBL" id="KAK4431293.1"/>
    </source>
</evidence>
<organism evidence="2 3">
    <name type="scientific">Sesamum alatum</name>
    <dbReference type="NCBI Taxonomy" id="300844"/>
    <lineage>
        <taxon>Eukaryota</taxon>
        <taxon>Viridiplantae</taxon>
        <taxon>Streptophyta</taxon>
        <taxon>Embryophyta</taxon>
        <taxon>Tracheophyta</taxon>
        <taxon>Spermatophyta</taxon>
        <taxon>Magnoliopsida</taxon>
        <taxon>eudicotyledons</taxon>
        <taxon>Gunneridae</taxon>
        <taxon>Pentapetalae</taxon>
        <taxon>asterids</taxon>
        <taxon>lamiids</taxon>
        <taxon>Lamiales</taxon>
        <taxon>Pedaliaceae</taxon>
        <taxon>Sesamum</taxon>
    </lineage>
</organism>
<name>A0AAE1YKM8_9LAMI</name>
<dbReference type="Proteomes" id="UP001293254">
    <property type="component" value="Unassembled WGS sequence"/>
</dbReference>
<proteinExistence type="predicted"/>
<dbReference type="PANTHER" id="PTHR31286">
    <property type="entry name" value="GLYCINE-RICH CELL WALL STRUCTURAL PROTEIN 1.8-LIKE"/>
    <property type="match status" value="1"/>
</dbReference>
<evidence type="ECO:0000313" key="3">
    <source>
        <dbReference type="Proteomes" id="UP001293254"/>
    </source>
</evidence>
<dbReference type="Pfam" id="PF14111">
    <property type="entry name" value="DUF4283"/>
    <property type="match status" value="1"/>
</dbReference>
<reference evidence="2" key="2">
    <citation type="journal article" date="2024" name="Plant">
        <title>Genomic evolution and insights into agronomic trait innovations of Sesamum species.</title>
        <authorList>
            <person name="Miao H."/>
            <person name="Wang L."/>
            <person name="Qu L."/>
            <person name="Liu H."/>
            <person name="Sun Y."/>
            <person name="Le M."/>
            <person name="Wang Q."/>
            <person name="Wei S."/>
            <person name="Zheng Y."/>
            <person name="Lin W."/>
            <person name="Duan Y."/>
            <person name="Cao H."/>
            <person name="Xiong S."/>
            <person name="Wang X."/>
            <person name="Wei L."/>
            <person name="Li C."/>
            <person name="Ma Q."/>
            <person name="Ju M."/>
            <person name="Zhao R."/>
            <person name="Li G."/>
            <person name="Mu C."/>
            <person name="Tian Q."/>
            <person name="Mei H."/>
            <person name="Zhang T."/>
            <person name="Gao T."/>
            <person name="Zhang H."/>
        </authorList>
    </citation>
    <scope>NUCLEOTIDE SEQUENCE</scope>
    <source>
        <strain evidence="2">3651</strain>
    </source>
</reference>
<dbReference type="InterPro" id="IPR040256">
    <property type="entry name" value="At4g02000-like"/>
</dbReference>
<dbReference type="AlphaFoldDB" id="A0AAE1YKM8"/>
<evidence type="ECO:0000259" key="1">
    <source>
        <dbReference type="Pfam" id="PF14111"/>
    </source>
</evidence>
<protein>
    <recommendedName>
        <fullName evidence="1">DUF4283 domain-containing protein</fullName>
    </recommendedName>
</protein>
<reference evidence="2" key="1">
    <citation type="submission" date="2020-06" db="EMBL/GenBank/DDBJ databases">
        <authorList>
            <person name="Li T."/>
            <person name="Hu X."/>
            <person name="Zhang T."/>
            <person name="Song X."/>
            <person name="Zhang H."/>
            <person name="Dai N."/>
            <person name="Sheng W."/>
            <person name="Hou X."/>
            <person name="Wei L."/>
        </authorList>
    </citation>
    <scope>NUCLEOTIDE SEQUENCE</scope>
    <source>
        <strain evidence="2">3651</strain>
        <tissue evidence="2">Leaf</tissue>
    </source>
</reference>